<protein>
    <recommendedName>
        <fullName evidence="5 6">Diaminopimelate decarboxylase</fullName>
        <shortName evidence="5">DAP decarboxylase</shortName>
        <shortName evidence="5">DAPDC</shortName>
        <ecNumber evidence="5 6">4.1.1.20</ecNumber>
    </recommendedName>
</protein>
<evidence type="ECO:0000259" key="9">
    <source>
        <dbReference type="Pfam" id="PF02784"/>
    </source>
</evidence>
<evidence type="ECO:0000256" key="6">
    <source>
        <dbReference type="NCBIfam" id="TIGR01048"/>
    </source>
</evidence>
<comment type="cofactor">
    <cofactor evidence="1 5 7 8">
        <name>pyridoxal 5'-phosphate</name>
        <dbReference type="ChEBI" id="CHEBI:597326"/>
    </cofactor>
</comment>
<evidence type="ECO:0000256" key="1">
    <source>
        <dbReference type="ARBA" id="ARBA00001933"/>
    </source>
</evidence>
<comment type="caution">
    <text evidence="10">The sequence shown here is derived from an EMBL/GenBank/DDBJ whole genome shotgun (WGS) entry which is preliminary data.</text>
</comment>
<dbReference type="AlphaFoldDB" id="A0A367ZJG8"/>
<keyword evidence="2 5" id="KW-0210">Decarboxylase</keyword>
<dbReference type="PRINTS" id="PR01179">
    <property type="entry name" value="ODADCRBXLASE"/>
</dbReference>
<dbReference type="PANTHER" id="PTHR43727:SF2">
    <property type="entry name" value="GROUP IV DECARBOXYLASE"/>
    <property type="match status" value="1"/>
</dbReference>
<dbReference type="EMBL" id="QOQW01000025">
    <property type="protein sequence ID" value="RCK78265.1"/>
    <property type="molecule type" value="Genomic_DNA"/>
</dbReference>
<evidence type="ECO:0000256" key="3">
    <source>
        <dbReference type="ARBA" id="ARBA00022898"/>
    </source>
</evidence>
<evidence type="ECO:0000256" key="8">
    <source>
        <dbReference type="RuleBase" id="RU003738"/>
    </source>
</evidence>
<comment type="catalytic activity">
    <reaction evidence="5 8">
        <text>meso-2,6-diaminopimelate + H(+) = L-lysine + CO2</text>
        <dbReference type="Rhea" id="RHEA:15101"/>
        <dbReference type="ChEBI" id="CHEBI:15378"/>
        <dbReference type="ChEBI" id="CHEBI:16526"/>
        <dbReference type="ChEBI" id="CHEBI:32551"/>
        <dbReference type="ChEBI" id="CHEBI:57791"/>
        <dbReference type="EC" id="4.1.1.20"/>
    </reaction>
</comment>
<feature type="binding site" evidence="5">
    <location>
        <position position="393"/>
    </location>
    <ligand>
        <name>pyridoxal 5'-phosphate</name>
        <dbReference type="ChEBI" id="CHEBI:597326"/>
    </ligand>
</feature>
<evidence type="ECO:0000256" key="5">
    <source>
        <dbReference type="HAMAP-Rule" id="MF_02120"/>
    </source>
</evidence>
<feature type="domain" description="Orn/DAP/Arg decarboxylase 2 N-terminal" evidence="9">
    <location>
        <begin position="46"/>
        <end position="300"/>
    </location>
</feature>
<dbReference type="UniPathway" id="UPA00034">
    <property type="reaction ID" value="UER00027"/>
</dbReference>
<dbReference type="SUPFAM" id="SSF50621">
    <property type="entry name" value="Alanine racemase C-terminal domain-like"/>
    <property type="match status" value="1"/>
</dbReference>
<dbReference type="Proteomes" id="UP000252355">
    <property type="component" value="Unassembled WGS sequence"/>
</dbReference>
<keyword evidence="5 8" id="KW-0457">Lysine biosynthesis</keyword>
<feature type="active site" description="Proton donor" evidence="7">
    <location>
        <position position="364"/>
    </location>
</feature>
<dbReference type="Gene3D" id="2.40.37.10">
    <property type="entry name" value="Lyase, Ornithine Decarboxylase, Chain A, domain 1"/>
    <property type="match status" value="1"/>
</dbReference>
<proteinExistence type="inferred from homology"/>
<dbReference type="PANTHER" id="PTHR43727">
    <property type="entry name" value="DIAMINOPIMELATE DECARBOXYLASE"/>
    <property type="match status" value="1"/>
</dbReference>
<sequence length="439" mass="47535">MSHLSHIEGYAIAHDRLWFGGVDTVDLAHRFGTPLWVINEDLARDKCRRYVSSFARAEVPATVAYAGKAFLTTSFCRLLAEEGMGLDVCSGGELATARAAGFPMDRVLFHGNNKSADELRLALEMGVARIVVDNLHELHLLDRLAGEAGKVQPILVRVTPGVNTHTHSHIQTGHLDTKFGFGIENGLAAAAVARTRELVHVRLLGLHCHIGSQLFDLSCYRAAVGIVVAFLAEVRAFLPNDAALELDLGGGLGIRYTAEDHPPSIEEYVATLIEATRRETAAHGLPMPRLWIEPGRSIIAPAGLTLYTVGAVKPIPGIRTYVAVDGSMADHPRTALYGAVYSAVLANKAGRPPRQTYAVAGKACESGDMIIHQAWLSDVEPGDVLAVFCTGAYHYAMSSNYNRLPRPAVVGLTGGQARLRVRRETYEDLLRHDLLSDGE</sequence>
<dbReference type="GO" id="GO:0009089">
    <property type="term" value="P:lysine biosynthetic process via diaminopimelate"/>
    <property type="evidence" value="ECO:0007669"/>
    <property type="project" value="UniProtKB-UniRule"/>
</dbReference>
<feature type="binding site" evidence="5">
    <location>
        <begin position="293"/>
        <end position="296"/>
    </location>
    <ligand>
        <name>pyridoxal 5'-phosphate</name>
        <dbReference type="ChEBI" id="CHEBI:597326"/>
    </ligand>
</feature>
<dbReference type="InterPro" id="IPR029066">
    <property type="entry name" value="PLP-binding_barrel"/>
</dbReference>
<reference evidence="10 11" key="1">
    <citation type="submission" date="2018-05" db="EMBL/GenBank/DDBJ databases">
        <title>A metagenomic window into the 2 km-deep terrestrial subsurface aquifer revealed taxonomically and functionally diverse microbial community comprising novel uncultured bacterial lineages.</title>
        <authorList>
            <person name="Kadnikov V.V."/>
            <person name="Mardanov A.V."/>
            <person name="Beletsky A.V."/>
            <person name="Banks D."/>
            <person name="Pimenov N.V."/>
            <person name="Frank Y.A."/>
            <person name="Karnachuk O.V."/>
            <person name="Ravin N.V."/>
        </authorList>
    </citation>
    <scope>NUCLEOTIDE SEQUENCE [LARGE SCALE GENOMIC DNA]</scope>
    <source>
        <strain evidence="10">BY5</strain>
    </source>
</reference>
<dbReference type="GO" id="GO:0030170">
    <property type="term" value="F:pyridoxal phosphate binding"/>
    <property type="evidence" value="ECO:0007669"/>
    <property type="project" value="UniProtKB-UniRule"/>
</dbReference>
<evidence type="ECO:0000256" key="4">
    <source>
        <dbReference type="ARBA" id="ARBA00023239"/>
    </source>
</evidence>
<accession>A0A367ZJG8</accession>
<comment type="subunit">
    <text evidence="5">Homodimer.</text>
</comment>
<dbReference type="InterPro" id="IPR009006">
    <property type="entry name" value="Ala_racemase/Decarboxylase_C"/>
</dbReference>
<dbReference type="InterPro" id="IPR000183">
    <property type="entry name" value="Orn/DAP/Arg_de-COase"/>
</dbReference>
<keyword evidence="4 5" id="KW-0456">Lyase</keyword>
<comment type="pathway">
    <text evidence="5 8">Amino-acid biosynthesis; L-lysine biosynthesis via DAP pathway; L-lysine from DL-2,6-diaminopimelate: step 1/1.</text>
</comment>
<dbReference type="CDD" id="cd06828">
    <property type="entry name" value="PLPDE_III_DapDC"/>
    <property type="match status" value="1"/>
</dbReference>
<keyword evidence="3 5" id="KW-0663">Pyridoxal phosphate</keyword>
<dbReference type="NCBIfam" id="TIGR01048">
    <property type="entry name" value="lysA"/>
    <property type="match status" value="1"/>
</dbReference>
<feature type="binding site" evidence="5">
    <location>
        <position position="296"/>
    </location>
    <ligand>
        <name>substrate</name>
    </ligand>
</feature>
<feature type="binding site" evidence="5">
    <location>
        <position position="337"/>
    </location>
    <ligand>
        <name>substrate</name>
    </ligand>
</feature>
<dbReference type="GO" id="GO:0008836">
    <property type="term" value="F:diaminopimelate decarboxylase activity"/>
    <property type="evidence" value="ECO:0007669"/>
    <property type="project" value="UniProtKB-UniRule"/>
</dbReference>
<comment type="function">
    <text evidence="5">Specifically catalyzes the decarboxylation of meso-diaminopimelate (meso-DAP) to L-lysine.</text>
</comment>
<gene>
    <name evidence="5" type="primary">lysA</name>
    <name evidence="10" type="ORF">OZSIB_1642</name>
</gene>
<dbReference type="SUPFAM" id="SSF51419">
    <property type="entry name" value="PLP-binding barrel"/>
    <property type="match status" value="1"/>
</dbReference>
<feature type="binding site" evidence="5">
    <location>
        <position position="365"/>
    </location>
    <ligand>
        <name>substrate</name>
    </ligand>
</feature>
<organism evidence="10 11">
    <name type="scientific">Candidatus Ozemobacter sibiricus</name>
    <dbReference type="NCBI Taxonomy" id="2268124"/>
    <lineage>
        <taxon>Bacteria</taxon>
        <taxon>Candidatus Ozemobacteria</taxon>
        <taxon>Candidatus Ozemobacterales</taxon>
        <taxon>Candidatus Ozemobacteraceae</taxon>
        <taxon>Candidatus Ozemobacter</taxon>
    </lineage>
</organism>
<dbReference type="HAMAP" id="MF_02120">
    <property type="entry name" value="LysA"/>
    <property type="match status" value="1"/>
</dbReference>
<evidence type="ECO:0000313" key="11">
    <source>
        <dbReference type="Proteomes" id="UP000252355"/>
    </source>
</evidence>
<dbReference type="InterPro" id="IPR002986">
    <property type="entry name" value="DAP_deCOOHase_LysA"/>
</dbReference>
<dbReference type="InterPro" id="IPR022644">
    <property type="entry name" value="De-COase2_N"/>
</dbReference>
<feature type="binding site" evidence="5">
    <location>
        <position position="393"/>
    </location>
    <ligand>
        <name>substrate</name>
    </ligand>
</feature>
<evidence type="ECO:0000313" key="10">
    <source>
        <dbReference type="EMBL" id="RCK78265.1"/>
    </source>
</evidence>
<keyword evidence="5" id="KW-0028">Amino-acid biosynthesis</keyword>
<evidence type="ECO:0000256" key="7">
    <source>
        <dbReference type="PIRSR" id="PIRSR600183-50"/>
    </source>
</evidence>
<name>A0A367ZJG8_9BACT</name>
<feature type="binding site" evidence="5">
    <location>
        <position position="333"/>
    </location>
    <ligand>
        <name>substrate</name>
    </ligand>
</feature>
<feature type="binding site" evidence="5">
    <location>
        <position position="251"/>
    </location>
    <ligand>
        <name>pyridoxal 5'-phosphate</name>
        <dbReference type="ChEBI" id="CHEBI:597326"/>
    </ligand>
</feature>
<dbReference type="Pfam" id="PF02784">
    <property type="entry name" value="Orn_Arg_deC_N"/>
    <property type="match status" value="1"/>
</dbReference>
<dbReference type="EC" id="4.1.1.20" evidence="5 6"/>
<feature type="modified residue" description="N6-(pyridoxal phosphate)lysine" evidence="5 7">
    <location>
        <position position="68"/>
    </location>
</feature>
<dbReference type="FunFam" id="3.20.20.10:FF:000003">
    <property type="entry name" value="Diaminopimelate decarboxylase"/>
    <property type="match status" value="1"/>
</dbReference>
<evidence type="ECO:0000256" key="2">
    <source>
        <dbReference type="ARBA" id="ARBA00022793"/>
    </source>
</evidence>
<dbReference type="PRINTS" id="PR01181">
    <property type="entry name" value="DAPDCRBXLASE"/>
</dbReference>
<comment type="similarity">
    <text evidence="5">Belongs to the Orn/Lys/Arg decarboxylase class-II family. LysA subfamily.</text>
</comment>
<dbReference type="Gene3D" id="3.20.20.10">
    <property type="entry name" value="Alanine racemase"/>
    <property type="match status" value="1"/>
</dbReference>